<organism evidence="2 3">
    <name type="scientific">Streptomyces andamanensis</name>
    <dbReference type="NCBI Taxonomy" id="1565035"/>
    <lineage>
        <taxon>Bacteria</taxon>
        <taxon>Bacillati</taxon>
        <taxon>Actinomycetota</taxon>
        <taxon>Actinomycetes</taxon>
        <taxon>Kitasatosporales</taxon>
        <taxon>Streptomycetaceae</taxon>
        <taxon>Streptomyces</taxon>
    </lineage>
</organism>
<reference evidence="3" key="1">
    <citation type="journal article" date="2019" name="Int. J. Syst. Evol. Microbiol.">
        <title>The Global Catalogue of Microorganisms (GCM) 10K type strain sequencing project: providing services to taxonomists for standard genome sequencing and annotation.</title>
        <authorList>
            <consortium name="The Broad Institute Genomics Platform"/>
            <consortium name="The Broad Institute Genome Sequencing Center for Infectious Disease"/>
            <person name="Wu L."/>
            <person name="Ma J."/>
        </authorList>
    </citation>
    <scope>NUCLEOTIDE SEQUENCE [LARGE SCALE GENOMIC DNA]</scope>
    <source>
        <strain evidence="3">PCU 347</strain>
    </source>
</reference>
<comment type="caution">
    <text evidence="2">The sequence shown here is derived from an EMBL/GenBank/DDBJ whole genome shotgun (WGS) entry which is preliminary data.</text>
</comment>
<keyword evidence="3" id="KW-1185">Reference proteome</keyword>
<evidence type="ECO:0000313" key="2">
    <source>
        <dbReference type="EMBL" id="MFC4327936.1"/>
    </source>
</evidence>
<dbReference type="RefSeq" id="WP_018570977.1">
    <property type="nucleotide sequence ID" value="NZ_JBHSDP010000009.1"/>
</dbReference>
<protein>
    <submittedName>
        <fullName evidence="2">Uncharacterized protein</fullName>
    </submittedName>
</protein>
<evidence type="ECO:0000313" key="3">
    <source>
        <dbReference type="Proteomes" id="UP001595824"/>
    </source>
</evidence>
<gene>
    <name evidence="2" type="ORF">ACFPC0_08845</name>
</gene>
<accession>A0ABV8TBD6</accession>
<keyword evidence="1" id="KW-1133">Transmembrane helix</keyword>
<dbReference type="EMBL" id="JBHSDP010000009">
    <property type="protein sequence ID" value="MFC4327936.1"/>
    <property type="molecule type" value="Genomic_DNA"/>
</dbReference>
<keyword evidence="1" id="KW-0812">Transmembrane</keyword>
<sequence>MATICLMFGLFAAIAAWLVVVILRRRSSTTHNADGLLIEQASRVQAQRDRSAYSTLSMHNTMPTMSDQFRRP</sequence>
<feature type="transmembrane region" description="Helical" evidence="1">
    <location>
        <begin position="6"/>
        <end position="23"/>
    </location>
</feature>
<keyword evidence="1" id="KW-0472">Membrane</keyword>
<proteinExistence type="predicted"/>
<evidence type="ECO:0000256" key="1">
    <source>
        <dbReference type="SAM" id="Phobius"/>
    </source>
</evidence>
<name>A0ABV8TBD6_9ACTN</name>
<dbReference type="Proteomes" id="UP001595824">
    <property type="component" value="Unassembled WGS sequence"/>
</dbReference>